<organism evidence="2">
    <name type="scientific">Rhizophora mucronata</name>
    <name type="common">Asiatic mangrove</name>
    <dbReference type="NCBI Taxonomy" id="61149"/>
    <lineage>
        <taxon>Eukaryota</taxon>
        <taxon>Viridiplantae</taxon>
        <taxon>Streptophyta</taxon>
        <taxon>Embryophyta</taxon>
        <taxon>Tracheophyta</taxon>
        <taxon>Spermatophyta</taxon>
        <taxon>Magnoliopsida</taxon>
        <taxon>eudicotyledons</taxon>
        <taxon>Gunneridae</taxon>
        <taxon>Pentapetalae</taxon>
        <taxon>rosids</taxon>
        <taxon>fabids</taxon>
        <taxon>Malpighiales</taxon>
        <taxon>Rhizophoraceae</taxon>
        <taxon>Rhizophora</taxon>
    </lineage>
</organism>
<feature type="compositionally biased region" description="Basic and acidic residues" evidence="1">
    <location>
        <begin position="1"/>
        <end position="10"/>
    </location>
</feature>
<dbReference type="AlphaFoldDB" id="A0A2P2PQJ2"/>
<name>A0A2P2PQJ2_RHIMU</name>
<feature type="region of interest" description="Disordered" evidence="1">
    <location>
        <begin position="1"/>
        <end position="32"/>
    </location>
</feature>
<reference evidence="2" key="1">
    <citation type="submission" date="2018-02" db="EMBL/GenBank/DDBJ databases">
        <title>Rhizophora mucronata_Transcriptome.</title>
        <authorList>
            <person name="Meera S.P."/>
            <person name="Sreeshan A."/>
            <person name="Augustine A."/>
        </authorList>
    </citation>
    <scope>NUCLEOTIDE SEQUENCE</scope>
    <source>
        <tissue evidence="2">Leaf</tissue>
    </source>
</reference>
<feature type="compositionally biased region" description="Polar residues" evidence="1">
    <location>
        <begin position="15"/>
        <end position="24"/>
    </location>
</feature>
<evidence type="ECO:0000256" key="1">
    <source>
        <dbReference type="SAM" id="MobiDB-lite"/>
    </source>
</evidence>
<protein>
    <submittedName>
        <fullName evidence="2">Uncharacterized protein</fullName>
    </submittedName>
</protein>
<accession>A0A2P2PQJ2</accession>
<dbReference type="EMBL" id="GGEC01076510">
    <property type="protein sequence ID" value="MBX56994.1"/>
    <property type="molecule type" value="Transcribed_RNA"/>
</dbReference>
<sequence length="32" mass="3882">MPRRSQKERSLCFSWHQNRPQTGPSRARLHSF</sequence>
<proteinExistence type="predicted"/>
<evidence type="ECO:0000313" key="2">
    <source>
        <dbReference type="EMBL" id="MBX56994.1"/>
    </source>
</evidence>